<evidence type="ECO:0000256" key="1">
    <source>
        <dbReference type="ARBA" id="ARBA00022705"/>
    </source>
</evidence>
<proteinExistence type="predicted"/>
<accession>A0A6C0J1J8</accession>
<dbReference type="GO" id="GO:0005634">
    <property type="term" value="C:nucleus"/>
    <property type="evidence" value="ECO:0007669"/>
    <property type="project" value="TreeGrafter"/>
</dbReference>
<dbReference type="InterPro" id="IPR050238">
    <property type="entry name" value="DNA_Rep/Repair_Clamp_Loader"/>
</dbReference>
<evidence type="ECO:0000313" key="2">
    <source>
        <dbReference type="EMBL" id="QHT99521.1"/>
    </source>
</evidence>
<dbReference type="GO" id="GO:0003689">
    <property type="term" value="F:DNA clamp loader activity"/>
    <property type="evidence" value="ECO:0007669"/>
    <property type="project" value="TreeGrafter"/>
</dbReference>
<evidence type="ECO:0008006" key="3">
    <source>
        <dbReference type="Google" id="ProtNLM"/>
    </source>
</evidence>
<dbReference type="SUPFAM" id="SSF52540">
    <property type="entry name" value="P-loop containing nucleoside triphosphate hydrolases"/>
    <property type="match status" value="1"/>
</dbReference>
<dbReference type="GO" id="GO:0005663">
    <property type="term" value="C:DNA replication factor C complex"/>
    <property type="evidence" value="ECO:0007669"/>
    <property type="project" value="TreeGrafter"/>
</dbReference>
<dbReference type="GO" id="GO:0006261">
    <property type="term" value="P:DNA-templated DNA replication"/>
    <property type="evidence" value="ECO:0007669"/>
    <property type="project" value="TreeGrafter"/>
</dbReference>
<reference evidence="2" key="1">
    <citation type="journal article" date="2020" name="Nature">
        <title>Giant virus diversity and host interactions through global metagenomics.</title>
        <authorList>
            <person name="Schulz F."/>
            <person name="Roux S."/>
            <person name="Paez-Espino D."/>
            <person name="Jungbluth S."/>
            <person name="Walsh D.A."/>
            <person name="Denef V.J."/>
            <person name="McMahon K.D."/>
            <person name="Konstantinidis K.T."/>
            <person name="Eloe-Fadrosh E.A."/>
            <person name="Kyrpides N.C."/>
            <person name="Woyke T."/>
        </authorList>
    </citation>
    <scope>NUCLEOTIDE SEQUENCE</scope>
    <source>
        <strain evidence="2">GVMAG-M-3300025727-45</strain>
    </source>
</reference>
<name>A0A6C0J1J8_9ZZZZ</name>
<dbReference type="InterPro" id="IPR027417">
    <property type="entry name" value="P-loop_NTPase"/>
</dbReference>
<protein>
    <recommendedName>
        <fullName evidence="3">AAA+ ATPase domain-containing protein</fullName>
    </recommendedName>
</protein>
<keyword evidence="1" id="KW-0235">DNA replication</keyword>
<dbReference type="AlphaFoldDB" id="A0A6C0J1J8"/>
<dbReference type="EMBL" id="MN740310">
    <property type="protein sequence ID" value="QHT99521.1"/>
    <property type="molecule type" value="Genomic_DNA"/>
</dbReference>
<dbReference type="PANTHER" id="PTHR11669">
    <property type="entry name" value="REPLICATION FACTOR C / DNA POLYMERASE III GAMMA-TAU SUBUNIT"/>
    <property type="match status" value="1"/>
</dbReference>
<sequence length="355" mass="42238">MEEDFFINKYTPKDLNSIEHNTKTAKHLLKLSKLKNIPHIILYGPQHSGKKLFVNLFLQEKYGKSIFNVKSQTIDISNSNKSIFRYYYSKYHFFIMIKDYSVYDRLIIQTFIKDISKTKNILCDYHIIVIDKAEKLNIDAQQSLLRTMEKHVVNCRFILLVNSEHDLIDPLKSRFVHLRIKKPTNTDLNNILNNISNQEINHSTKIFELCDKKISNVINFYELLCKRYNNTTNLEQIYYDHNLFAKNIKDLINMLFKENDLMFLKDANELLNDILIHSTDPDGTMKRMFKEILCHKEIDEKTLLNIITITDNSYANLTNHNKPIYHIMDYYVKLFEAIKIMFKDRGYRGYLGYQE</sequence>
<dbReference type="Gene3D" id="3.40.50.300">
    <property type="entry name" value="P-loop containing nucleotide triphosphate hydrolases"/>
    <property type="match status" value="1"/>
</dbReference>
<organism evidence="2">
    <name type="scientific">viral metagenome</name>
    <dbReference type="NCBI Taxonomy" id="1070528"/>
    <lineage>
        <taxon>unclassified sequences</taxon>
        <taxon>metagenomes</taxon>
        <taxon>organismal metagenomes</taxon>
    </lineage>
</organism>
<dbReference type="Pfam" id="PF13177">
    <property type="entry name" value="DNA_pol3_delta2"/>
    <property type="match status" value="1"/>
</dbReference>
<dbReference type="PANTHER" id="PTHR11669:SF1">
    <property type="entry name" value="REPLICATION FACTOR C SUBUNIT 3"/>
    <property type="match status" value="1"/>
</dbReference>
<dbReference type="GO" id="GO:0006281">
    <property type="term" value="P:DNA repair"/>
    <property type="evidence" value="ECO:0007669"/>
    <property type="project" value="TreeGrafter"/>
</dbReference>